<dbReference type="AlphaFoldDB" id="A0AAN6MA68"/>
<protein>
    <submittedName>
        <fullName evidence="2">Uncharacterized protein</fullName>
    </submittedName>
</protein>
<dbReference type="EMBL" id="MU856218">
    <property type="protein sequence ID" value="KAK3897262.1"/>
    <property type="molecule type" value="Genomic_DNA"/>
</dbReference>
<reference evidence="2" key="1">
    <citation type="journal article" date="2023" name="Mol. Phylogenet. Evol.">
        <title>Genome-scale phylogeny and comparative genomics of the fungal order Sordariales.</title>
        <authorList>
            <person name="Hensen N."/>
            <person name="Bonometti L."/>
            <person name="Westerberg I."/>
            <person name="Brannstrom I.O."/>
            <person name="Guillou S."/>
            <person name="Cros-Aarteil S."/>
            <person name="Calhoun S."/>
            <person name="Haridas S."/>
            <person name="Kuo A."/>
            <person name="Mondo S."/>
            <person name="Pangilinan J."/>
            <person name="Riley R."/>
            <person name="LaButti K."/>
            <person name="Andreopoulos B."/>
            <person name="Lipzen A."/>
            <person name="Chen C."/>
            <person name="Yan M."/>
            <person name="Daum C."/>
            <person name="Ng V."/>
            <person name="Clum A."/>
            <person name="Steindorff A."/>
            <person name="Ohm R.A."/>
            <person name="Martin F."/>
            <person name="Silar P."/>
            <person name="Natvig D.O."/>
            <person name="Lalanne C."/>
            <person name="Gautier V."/>
            <person name="Ament-Velasquez S.L."/>
            <person name="Kruys A."/>
            <person name="Hutchinson M.I."/>
            <person name="Powell A.J."/>
            <person name="Barry K."/>
            <person name="Miller A.N."/>
            <person name="Grigoriev I.V."/>
            <person name="Debuchy R."/>
            <person name="Gladieux P."/>
            <person name="Hiltunen Thoren M."/>
            <person name="Johannesson H."/>
        </authorList>
    </citation>
    <scope>NUCLEOTIDE SEQUENCE</scope>
    <source>
        <strain evidence="2">CBS 103.79</strain>
    </source>
</reference>
<organism evidence="2 3">
    <name type="scientific">Staphylotrichum tortipilum</name>
    <dbReference type="NCBI Taxonomy" id="2831512"/>
    <lineage>
        <taxon>Eukaryota</taxon>
        <taxon>Fungi</taxon>
        <taxon>Dikarya</taxon>
        <taxon>Ascomycota</taxon>
        <taxon>Pezizomycotina</taxon>
        <taxon>Sordariomycetes</taxon>
        <taxon>Sordariomycetidae</taxon>
        <taxon>Sordariales</taxon>
        <taxon>Chaetomiaceae</taxon>
        <taxon>Staphylotrichum</taxon>
    </lineage>
</organism>
<feature type="signal peptide" evidence="1">
    <location>
        <begin position="1"/>
        <end position="19"/>
    </location>
</feature>
<evidence type="ECO:0000313" key="2">
    <source>
        <dbReference type="EMBL" id="KAK3897262.1"/>
    </source>
</evidence>
<gene>
    <name evidence="2" type="ORF">C8A05DRAFT_39192</name>
</gene>
<name>A0AAN6MA68_9PEZI</name>
<evidence type="ECO:0000313" key="3">
    <source>
        <dbReference type="Proteomes" id="UP001303889"/>
    </source>
</evidence>
<keyword evidence="3" id="KW-1185">Reference proteome</keyword>
<feature type="chain" id="PRO_5042884652" evidence="1">
    <location>
        <begin position="20"/>
        <end position="186"/>
    </location>
</feature>
<dbReference type="Pfam" id="PF17615">
    <property type="entry name" value="C166"/>
    <property type="match status" value="1"/>
</dbReference>
<dbReference type="Proteomes" id="UP001303889">
    <property type="component" value="Unassembled WGS sequence"/>
</dbReference>
<evidence type="ECO:0000256" key="1">
    <source>
        <dbReference type="SAM" id="SignalP"/>
    </source>
</evidence>
<reference evidence="2" key="2">
    <citation type="submission" date="2023-05" db="EMBL/GenBank/DDBJ databases">
        <authorList>
            <consortium name="Lawrence Berkeley National Laboratory"/>
            <person name="Steindorff A."/>
            <person name="Hensen N."/>
            <person name="Bonometti L."/>
            <person name="Westerberg I."/>
            <person name="Brannstrom I.O."/>
            <person name="Guillou S."/>
            <person name="Cros-Aarteil S."/>
            <person name="Calhoun S."/>
            <person name="Haridas S."/>
            <person name="Kuo A."/>
            <person name="Mondo S."/>
            <person name="Pangilinan J."/>
            <person name="Riley R."/>
            <person name="Labutti K."/>
            <person name="Andreopoulos B."/>
            <person name="Lipzen A."/>
            <person name="Chen C."/>
            <person name="Yanf M."/>
            <person name="Daum C."/>
            <person name="Ng V."/>
            <person name="Clum A."/>
            <person name="Ohm R."/>
            <person name="Martin F."/>
            <person name="Silar P."/>
            <person name="Natvig D."/>
            <person name="Lalanne C."/>
            <person name="Gautier V."/>
            <person name="Ament-Velasquez S.L."/>
            <person name="Kruys A."/>
            <person name="Hutchinson M.I."/>
            <person name="Powell A.J."/>
            <person name="Barry K."/>
            <person name="Miller A.N."/>
            <person name="Grigoriev I.V."/>
            <person name="Debuchy R."/>
            <person name="Gladieux P."/>
            <person name="Thoren M.H."/>
            <person name="Johannesson H."/>
        </authorList>
    </citation>
    <scope>NUCLEOTIDE SEQUENCE</scope>
    <source>
        <strain evidence="2">CBS 103.79</strain>
    </source>
</reference>
<comment type="caution">
    <text evidence="2">The sequence shown here is derived from an EMBL/GenBank/DDBJ whole genome shotgun (WGS) entry which is preliminary data.</text>
</comment>
<keyword evidence="1" id="KW-0732">Signal</keyword>
<accession>A0AAN6MA68</accession>
<sequence>MVSLRSLVAGAALFAPVLAAATAQQIADSLASLTRKFQDLQNPAQRISLVNAPLIIIGQGPFPQIIAGLNDITSTGKALTDQFDGTPNLEGAEGDLVFNAFRGFVRVQQAFLNILIGKAGILEKVPLVGDPVANSLRGVEGVDDTISINLINLLISKTQDAQDEANALSESIDLCISKYEGLATGL</sequence>
<proteinExistence type="predicted"/>